<evidence type="ECO:0000313" key="3">
    <source>
        <dbReference type="Proteomes" id="UP001431656"/>
    </source>
</evidence>
<dbReference type="GO" id="GO:0010181">
    <property type="term" value="F:FMN binding"/>
    <property type="evidence" value="ECO:0007669"/>
    <property type="project" value="InterPro"/>
</dbReference>
<proteinExistence type="predicted"/>
<keyword evidence="3" id="KW-1185">Reference proteome</keyword>
<feature type="region of interest" description="Disordered" evidence="1">
    <location>
        <begin position="96"/>
        <end position="122"/>
    </location>
</feature>
<evidence type="ECO:0000313" key="2">
    <source>
        <dbReference type="EMBL" id="BEH01468.1"/>
    </source>
</evidence>
<dbReference type="SUPFAM" id="SSF52218">
    <property type="entry name" value="Flavoproteins"/>
    <property type="match status" value="1"/>
</dbReference>
<dbReference type="Proteomes" id="UP001431656">
    <property type="component" value="Chromosome"/>
</dbReference>
<reference evidence="2" key="1">
    <citation type="journal article" date="2024" name="Int. J. Syst. Evol. Microbiol.">
        <title>Brooklawnia propionicigenes sp. nov., a facultatively anaerobic, propionate-producing bacterium isolated from a methanogenic reactor treating waste from cattle farms.</title>
        <authorList>
            <person name="Akita Y."/>
            <person name="Ueki A."/>
            <person name="Tonouchi A."/>
            <person name="Sugawara Y."/>
            <person name="Honma S."/>
            <person name="Kaku N."/>
            <person name="Ueki K."/>
        </authorList>
    </citation>
    <scope>NUCLEOTIDE SEQUENCE</scope>
    <source>
        <strain evidence="2">SH051</strain>
    </source>
</reference>
<name>A0AAN0MF70_9ACTN</name>
<dbReference type="AlphaFoldDB" id="A0AAN0MF70"/>
<accession>A0AAN0MF70</accession>
<dbReference type="EMBL" id="AP028056">
    <property type="protein sequence ID" value="BEH01468.1"/>
    <property type="molecule type" value="Genomic_DNA"/>
</dbReference>
<gene>
    <name evidence="2" type="ORF">brsh051_07490</name>
</gene>
<sequence>MGLTSFSFFISSDLPFVATLPGCAERRSRSAARVDGRCSVGDGGGMRAVVVFESLWGNTGQVAREIAAGIGGESTDVVDAVSAPDAPDADIDLPVVGEPTHTRSPCQAGRHASRRSSKAQSSAALAAIVTATSGPATT</sequence>
<organism evidence="2 3">
    <name type="scientific">Brooklawnia propionicigenes</name>
    <dbReference type="NCBI Taxonomy" id="3041175"/>
    <lineage>
        <taxon>Bacteria</taxon>
        <taxon>Bacillati</taxon>
        <taxon>Actinomycetota</taxon>
        <taxon>Actinomycetes</taxon>
        <taxon>Propionibacteriales</taxon>
        <taxon>Propionibacteriaceae</taxon>
        <taxon>Brooklawnia</taxon>
    </lineage>
</organism>
<evidence type="ECO:0008006" key="4">
    <source>
        <dbReference type="Google" id="ProtNLM"/>
    </source>
</evidence>
<dbReference type="GO" id="GO:0009055">
    <property type="term" value="F:electron transfer activity"/>
    <property type="evidence" value="ECO:0007669"/>
    <property type="project" value="InterPro"/>
</dbReference>
<dbReference type="InterPro" id="IPR029039">
    <property type="entry name" value="Flavoprotein-like_sf"/>
</dbReference>
<protein>
    <recommendedName>
        <fullName evidence="4">Flavodoxin-like domain-containing protein</fullName>
    </recommendedName>
</protein>
<dbReference type="InterPro" id="IPR001226">
    <property type="entry name" value="Flavodoxin_CS"/>
</dbReference>
<evidence type="ECO:0000256" key="1">
    <source>
        <dbReference type="SAM" id="MobiDB-lite"/>
    </source>
</evidence>
<dbReference type="PROSITE" id="PS00201">
    <property type="entry name" value="FLAVODOXIN"/>
    <property type="match status" value="1"/>
</dbReference>
<dbReference type="KEGG" id="broo:brsh051_07490"/>
<dbReference type="Gene3D" id="3.40.50.360">
    <property type="match status" value="1"/>
</dbReference>